<comment type="caution">
    <text evidence="3">The sequence shown here is derived from an EMBL/GenBank/DDBJ whole genome shotgun (WGS) entry which is preliminary data.</text>
</comment>
<dbReference type="PIRSF" id="PIRSF003113">
    <property type="entry name" value="BolA"/>
    <property type="match status" value="1"/>
</dbReference>
<evidence type="ECO:0008006" key="5">
    <source>
        <dbReference type="Google" id="ProtNLM"/>
    </source>
</evidence>
<feature type="region of interest" description="Disordered" evidence="2">
    <location>
        <begin position="107"/>
        <end position="138"/>
    </location>
</feature>
<reference evidence="3 4" key="1">
    <citation type="journal article" date="2015" name="BMC Genomics">
        <title>Gene expression during zombie ant biting behavior reflects the complexity underlying fungal parasitic behavioral manipulation.</title>
        <authorList>
            <person name="de Bekker C."/>
            <person name="Ohm R.A."/>
            <person name="Loreto R.G."/>
            <person name="Sebastian A."/>
            <person name="Albert I."/>
            <person name="Merrow M."/>
            <person name="Brachmann A."/>
            <person name="Hughes D.P."/>
        </authorList>
    </citation>
    <scope>NUCLEOTIDE SEQUENCE [LARGE SCALE GENOMIC DNA]</scope>
    <source>
        <strain evidence="3 4">SC16a</strain>
    </source>
</reference>
<dbReference type="AlphaFoldDB" id="A0A2A9PP32"/>
<dbReference type="STRING" id="268505.A0A2A9PP32"/>
<dbReference type="EMBL" id="LAZP02000022">
    <property type="protein sequence ID" value="PFH62640.1"/>
    <property type="molecule type" value="Genomic_DNA"/>
</dbReference>
<gene>
    <name evidence="3" type="ORF">XA68_12714</name>
</gene>
<dbReference type="InterPro" id="IPR036065">
    <property type="entry name" value="BolA-like_sf"/>
</dbReference>
<dbReference type="InterPro" id="IPR002634">
    <property type="entry name" value="BolA"/>
</dbReference>
<dbReference type="PANTHER" id="PTHR46230">
    <property type="match status" value="1"/>
</dbReference>
<dbReference type="Gene3D" id="3.30.300.90">
    <property type="entry name" value="BolA-like"/>
    <property type="match status" value="1"/>
</dbReference>
<protein>
    <recommendedName>
        <fullName evidence="5">BolA protein</fullName>
    </recommendedName>
</protein>
<keyword evidence="4" id="KW-1185">Reference proteome</keyword>
<dbReference type="Proteomes" id="UP000037136">
    <property type="component" value="Unassembled WGS sequence"/>
</dbReference>
<proteinExistence type="inferred from homology"/>
<reference evidence="3 4" key="2">
    <citation type="journal article" date="2017" name="Sci. Rep.">
        <title>Ant-infecting Ophiocordyceps genomes reveal a high diversity of potential behavioral manipulation genes and a possible major role for enterotoxins.</title>
        <authorList>
            <person name="de Bekker C."/>
            <person name="Ohm R.A."/>
            <person name="Evans H.C."/>
            <person name="Brachmann A."/>
            <person name="Hughes D.P."/>
        </authorList>
    </citation>
    <scope>NUCLEOTIDE SEQUENCE [LARGE SCALE GENOMIC DNA]</scope>
    <source>
        <strain evidence="3 4">SC16a</strain>
    </source>
</reference>
<dbReference type="Pfam" id="PF01722">
    <property type="entry name" value="BolA"/>
    <property type="match status" value="1"/>
</dbReference>
<dbReference type="GO" id="GO:0044572">
    <property type="term" value="P:[4Fe-4S] cluster assembly"/>
    <property type="evidence" value="ECO:0007669"/>
    <property type="project" value="TreeGrafter"/>
</dbReference>
<sequence length="138" mass="15651">MLRRYALGFSNMSRQLSTVSSTTPMEDAIRAKIMAALNPQTLEINNDSHLHASHKAMQGNTSRETHFRLVITSNAFESKSSQARHRMVYALLRDEMAQENGIHAIQLKTMTPEEEDRLQQQKRDKAADKSQKPPTAKT</sequence>
<dbReference type="PANTHER" id="PTHR46230:SF7">
    <property type="entry name" value="BOLA-LIKE PROTEIN 1"/>
    <property type="match status" value="1"/>
</dbReference>
<dbReference type="OrthoDB" id="411584at2759"/>
<evidence type="ECO:0000313" key="4">
    <source>
        <dbReference type="Proteomes" id="UP000037136"/>
    </source>
</evidence>
<evidence type="ECO:0000256" key="1">
    <source>
        <dbReference type="RuleBase" id="RU003860"/>
    </source>
</evidence>
<dbReference type="SUPFAM" id="SSF82657">
    <property type="entry name" value="BolA-like"/>
    <property type="match status" value="1"/>
</dbReference>
<organism evidence="3 4">
    <name type="scientific">Ophiocordyceps unilateralis</name>
    <name type="common">Zombie-ant fungus</name>
    <name type="synonym">Torrubia unilateralis</name>
    <dbReference type="NCBI Taxonomy" id="268505"/>
    <lineage>
        <taxon>Eukaryota</taxon>
        <taxon>Fungi</taxon>
        <taxon>Dikarya</taxon>
        <taxon>Ascomycota</taxon>
        <taxon>Pezizomycotina</taxon>
        <taxon>Sordariomycetes</taxon>
        <taxon>Hypocreomycetidae</taxon>
        <taxon>Hypocreales</taxon>
        <taxon>Ophiocordycipitaceae</taxon>
        <taxon>Ophiocordyceps</taxon>
    </lineage>
</organism>
<accession>A0A2A9PP32</accession>
<dbReference type="GO" id="GO:0005759">
    <property type="term" value="C:mitochondrial matrix"/>
    <property type="evidence" value="ECO:0007669"/>
    <property type="project" value="TreeGrafter"/>
</dbReference>
<comment type="similarity">
    <text evidence="1">Belongs to the BolA/IbaG family.</text>
</comment>
<evidence type="ECO:0000256" key="2">
    <source>
        <dbReference type="SAM" id="MobiDB-lite"/>
    </source>
</evidence>
<name>A0A2A9PP32_OPHUN</name>
<evidence type="ECO:0000313" key="3">
    <source>
        <dbReference type="EMBL" id="PFH62640.1"/>
    </source>
</evidence>
<feature type="compositionally biased region" description="Basic and acidic residues" evidence="2">
    <location>
        <begin position="117"/>
        <end position="131"/>
    </location>
</feature>